<dbReference type="Proteomes" id="UP000053097">
    <property type="component" value="Unassembled WGS sequence"/>
</dbReference>
<proteinExistence type="predicted"/>
<organism evidence="1 2">
    <name type="scientific">Ooceraea biroi</name>
    <name type="common">Clonal raider ant</name>
    <name type="synonym">Cerapachys biroi</name>
    <dbReference type="NCBI Taxonomy" id="2015173"/>
    <lineage>
        <taxon>Eukaryota</taxon>
        <taxon>Metazoa</taxon>
        <taxon>Ecdysozoa</taxon>
        <taxon>Arthropoda</taxon>
        <taxon>Hexapoda</taxon>
        <taxon>Insecta</taxon>
        <taxon>Pterygota</taxon>
        <taxon>Neoptera</taxon>
        <taxon>Endopterygota</taxon>
        <taxon>Hymenoptera</taxon>
        <taxon>Apocrita</taxon>
        <taxon>Aculeata</taxon>
        <taxon>Formicoidea</taxon>
        <taxon>Formicidae</taxon>
        <taxon>Dorylinae</taxon>
        <taxon>Ooceraea</taxon>
    </lineage>
</organism>
<evidence type="ECO:0000313" key="1">
    <source>
        <dbReference type="EMBL" id="EZA47347.1"/>
    </source>
</evidence>
<name>A0A026VUC6_OOCBI</name>
<keyword evidence="2" id="KW-1185">Reference proteome</keyword>
<sequence length="104" mass="11755">MKTARAGSLEFHFRHILESPPAFTHMLVLLYPAALLVWTQLYRGSQDLANAVVDRGSKMFRRTWIGTHVKTAHPLGKIRRNVRAERAPSSNASLSCRVFPVLND</sequence>
<protein>
    <submittedName>
        <fullName evidence="1">Uncharacterized protein</fullName>
    </submittedName>
</protein>
<reference evidence="1 2" key="1">
    <citation type="journal article" date="2014" name="Curr. Biol.">
        <title>The genome of the clonal raider ant Cerapachys biroi.</title>
        <authorList>
            <person name="Oxley P.R."/>
            <person name="Ji L."/>
            <person name="Fetter-Pruneda I."/>
            <person name="McKenzie S.K."/>
            <person name="Li C."/>
            <person name="Hu H."/>
            <person name="Zhang G."/>
            <person name="Kronauer D.J."/>
        </authorList>
    </citation>
    <scope>NUCLEOTIDE SEQUENCE [LARGE SCALE GENOMIC DNA]</scope>
</reference>
<dbReference type="EMBL" id="KK107874">
    <property type="protein sequence ID" value="EZA47347.1"/>
    <property type="molecule type" value="Genomic_DNA"/>
</dbReference>
<evidence type="ECO:0000313" key="2">
    <source>
        <dbReference type="Proteomes" id="UP000053097"/>
    </source>
</evidence>
<dbReference type="AlphaFoldDB" id="A0A026VUC6"/>
<gene>
    <name evidence="1" type="ORF">X777_16298</name>
</gene>
<accession>A0A026VUC6</accession>